<dbReference type="GO" id="GO:0016887">
    <property type="term" value="F:ATP hydrolysis activity"/>
    <property type="evidence" value="ECO:0007669"/>
    <property type="project" value="InterPro"/>
</dbReference>
<dbReference type="Pfam" id="PF00004">
    <property type="entry name" value="AAA"/>
    <property type="match status" value="1"/>
</dbReference>
<dbReference type="InterPro" id="IPR003959">
    <property type="entry name" value="ATPase_AAA_core"/>
</dbReference>
<feature type="coiled-coil region" evidence="1">
    <location>
        <begin position="484"/>
        <end position="518"/>
    </location>
</feature>
<dbReference type="Proteomes" id="UP000800041">
    <property type="component" value="Unassembled WGS sequence"/>
</dbReference>
<dbReference type="CDD" id="cd19481">
    <property type="entry name" value="RecA-like_protease"/>
    <property type="match status" value="1"/>
</dbReference>
<evidence type="ECO:0000256" key="1">
    <source>
        <dbReference type="SAM" id="Coils"/>
    </source>
</evidence>
<dbReference type="GO" id="GO:0005524">
    <property type="term" value="F:ATP binding"/>
    <property type="evidence" value="ECO:0007669"/>
    <property type="project" value="InterPro"/>
</dbReference>
<organism evidence="3 4">
    <name type="scientific">Aulographum hederae CBS 113979</name>
    <dbReference type="NCBI Taxonomy" id="1176131"/>
    <lineage>
        <taxon>Eukaryota</taxon>
        <taxon>Fungi</taxon>
        <taxon>Dikarya</taxon>
        <taxon>Ascomycota</taxon>
        <taxon>Pezizomycotina</taxon>
        <taxon>Dothideomycetes</taxon>
        <taxon>Pleosporomycetidae</taxon>
        <taxon>Aulographales</taxon>
        <taxon>Aulographaceae</taxon>
    </lineage>
</organism>
<dbReference type="GO" id="GO:1990275">
    <property type="term" value="F:preribosome binding"/>
    <property type="evidence" value="ECO:0007669"/>
    <property type="project" value="TreeGrafter"/>
</dbReference>
<accession>A0A6G1GNH8</accession>
<dbReference type="InterPro" id="IPR027417">
    <property type="entry name" value="P-loop_NTPase"/>
</dbReference>
<feature type="domain" description="ATPase AAA-type core" evidence="2">
    <location>
        <begin position="228"/>
        <end position="348"/>
    </location>
</feature>
<protein>
    <submittedName>
        <fullName evidence="3">P-loop containing nucleoside triphosphate hydrolase protein</fullName>
    </submittedName>
</protein>
<dbReference type="GO" id="GO:0003723">
    <property type="term" value="F:RNA binding"/>
    <property type="evidence" value="ECO:0007669"/>
    <property type="project" value="TreeGrafter"/>
</dbReference>
<dbReference type="EMBL" id="ML977185">
    <property type="protein sequence ID" value="KAF1982317.1"/>
    <property type="molecule type" value="Genomic_DNA"/>
</dbReference>
<gene>
    <name evidence="3" type="ORF">K402DRAFT_397575</name>
</gene>
<proteinExistence type="predicted"/>
<evidence type="ECO:0000313" key="3">
    <source>
        <dbReference type="EMBL" id="KAF1982317.1"/>
    </source>
</evidence>
<reference evidence="3" key="1">
    <citation type="journal article" date="2020" name="Stud. Mycol.">
        <title>101 Dothideomycetes genomes: a test case for predicting lifestyles and emergence of pathogens.</title>
        <authorList>
            <person name="Haridas S."/>
            <person name="Albert R."/>
            <person name="Binder M."/>
            <person name="Bloem J."/>
            <person name="Labutti K."/>
            <person name="Salamov A."/>
            <person name="Andreopoulos B."/>
            <person name="Baker S."/>
            <person name="Barry K."/>
            <person name="Bills G."/>
            <person name="Bluhm B."/>
            <person name="Cannon C."/>
            <person name="Castanera R."/>
            <person name="Culley D."/>
            <person name="Daum C."/>
            <person name="Ezra D."/>
            <person name="Gonzalez J."/>
            <person name="Henrissat B."/>
            <person name="Kuo A."/>
            <person name="Liang C."/>
            <person name="Lipzen A."/>
            <person name="Lutzoni F."/>
            <person name="Magnuson J."/>
            <person name="Mondo S."/>
            <person name="Nolan M."/>
            <person name="Ohm R."/>
            <person name="Pangilinan J."/>
            <person name="Park H.-J."/>
            <person name="Ramirez L."/>
            <person name="Alfaro M."/>
            <person name="Sun H."/>
            <person name="Tritt A."/>
            <person name="Yoshinaga Y."/>
            <person name="Zwiers L.-H."/>
            <person name="Turgeon B."/>
            <person name="Goodwin S."/>
            <person name="Spatafora J."/>
            <person name="Crous P."/>
            <person name="Grigoriev I."/>
        </authorList>
    </citation>
    <scope>NUCLEOTIDE SEQUENCE</scope>
    <source>
        <strain evidence="3">CBS 113979</strain>
    </source>
</reference>
<dbReference type="SUPFAM" id="SSF52540">
    <property type="entry name" value="P-loop containing nucleoside triphosphate hydrolases"/>
    <property type="match status" value="1"/>
</dbReference>
<keyword evidence="4" id="KW-1185">Reference proteome</keyword>
<dbReference type="Gene3D" id="3.40.50.300">
    <property type="entry name" value="P-loop containing nucleotide triphosphate hydrolases"/>
    <property type="match status" value="1"/>
</dbReference>
<dbReference type="GO" id="GO:0042254">
    <property type="term" value="P:ribosome biogenesis"/>
    <property type="evidence" value="ECO:0007669"/>
    <property type="project" value="TreeGrafter"/>
</dbReference>
<dbReference type="OrthoDB" id="2115716at2759"/>
<dbReference type="AlphaFoldDB" id="A0A6G1GNH8"/>
<evidence type="ECO:0000259" key="2">
    <source>
        <dbReference type="Pfam" id="PF00004"/>
    </source>
</evidence>
<keyword evidence="3" id="KW-0378">Hydrolase</keyword>
<dbReference type="PANTHER" id="PTHR23077">
    <property type="entry name" value="AAA-FAMILY ATPASE"/>
    <property type="match status" value="1"/>
</dbReference>
<evidence type="ECO:0000313" key="4">
    <source>
        <dbReference type="Proteomes" id="UP000800041"/>
    </source>
</evidence>
<sequence length="616" mass="69993">MHSNLLQANVQSKDVTAQDYIQNADGVRVNTDQFILSSLETHYPGKSITIVPEQTCNLLYYAAAGHAVAEPDESNATSSGPLSWHFFVPPARRMDGGGALAERVLFGKYRYQWSDYEYIVYLVDGRDGTGGYPVVRNYYIVADTANSTKALMLAAGAYGSQLHNEIWVFDQGFWQKDASLYASVMKSSWEDVILDEDMKKAIVGDVNKFFDGQETYKKLRVPWKRGIIYYGPPGNGKTISIKATMHMLYQRKEAVPTLYVKTLTSFGGPEYSLNQIFGKARANAPCYLVFEDLDSIVSDNVRSFFLNQVDGLSSNDGILMIGSTNHLDRLDPGISKRPSRFDRKYLFPNPHFDERVAYAEFWRHKLLSGEDTDDDTPDFPEKMCKAVAGITDGFSFAYMQEAFVAALLAIAAKKTEDFWDPTVGEAGLETAYVDDEDDDVSDSEGGSLSEQNAKRLKQFEEMIRFWDSSHQSTSAELDFRAKLVECKEYMTEDAENNLKTLQRNLRTQKATLAKERRMNRADDNDDGLEKLILWQELKKQIKLLRKEIGGDGEAEGRRKEAKVVMRNESHMAPHMAGLEENIKLLEQCQRMEELQMYVQQRRREREQTNTDYGNTL</sequence>
<dbReference type="FunFam" id="3.40.50.300:FF:002838">
    <property type="entry name" value="Uncharacterized ATPase YjoB"/>
    <property type="match status" value="1"/>
</dbReference>
<dbReference type="PANTHER" id="PTHR23077:SF132">
    <property type="entry name" value="ATP-DEPENDENT ZN PROTEASE"/>
    <property type="match status" value="1"/>
</dbReference>
<dbReference type="InterPro" id="IPR050168">
    <property type="entry name" value="AAA_ATPase_domain"/>
</dbReference>
<keyword evidence="1" id="KW-0175">Coiled coil</keyword>
<dbReference type="GO" id="GO:0005634">
    <property type="term" value="C:nucleus"/>
    <property type="evidence" value="ECO:0007669"/>
    <property type="project" value="TreeGrafter"/>
</dbReference>
<name>A0A6G1GNH8_9PEZI</name>